<dbReference type="GO" id="GO:0008234">
    <property type="term" value="F:cysteine-type peptidase activity"/>
    <property type="evidence" value="ECO:0007669"/>
    <property type="project" value="UniProtKB-KW"/>
</dbReference>
<gene>
    <name evidence="5" type="primary">NEDP1</name>
    <name evidence="5" type="ORF">SDJN03_21595</name>
</gene>
<comment type="caution">
    <text evidence="5">The sequence shown here is derived from an EMBL/GenBank/DDBJ whole genome shotgun (WGS) entry which is preliminary data.</text>
</comment>
<evidence type="ECO:0000256" key="1">
    <source>
        <dbReference type="ARBA" id="ARBA00022670"/>
    </source>
</evidence>
<keyword evidence="1 5" id="KW-0645">Protease</keyword>
<sequence length="300" mass="34717">MDPKFLIYNDVVLRRSDVRSLEDCNYLNDVIIDFYFAYLFESHQSDDILLLPTSISFLLGNALDWDTFMDTMESLNFHEKKLIFFTVNDNSNFSSSGGSHWSLLVYCRKRNLFMHYDSLHMMNNESAFAIYEFVNSYISYDSAKFMECRAPRQRNGYDCGLYVMEIARVIYELYFNFNQFQSENEICGSFNVVQNKLGVVSLVPVATYVAIRGSFCCSVVSPLGIANKMVWLFMMAKDFLVRLVSGVQDAILKATAASETIERICQGLDVEPITFQTKFQPHLVWDLEKVRVFITKLLVY</sequence>
<dbReference type="PROSITE" id="PS50600">
    <property type="entry name" value="ULP_PROTEASE"/>
    <property type="match status" value="1"/>
</dbReference>
<dbReference type="GO" id="GO:0006508">
    <property type="term" value="P:proteolysis"/>
    <property type="evidence" value="ECO:0007669"/>
    <property type="project" value="UniProtKB-KW"/>
</dbReference>
<accession>A0AAV6MJZ4</accession>
<name>A0AAV6MJZ4_9ROSI</name>
<proteinExistence type="predicted"/>
<dbReference type="PANTHER" id="PTHR46468">
    <property type="entry name" value="SENTRIN-SPECIFIC PROTEASE 8"/>
    <property type="match status" value="1"/>
</dbReference>
<evidence type="ECO:0000313" key="5">
    <source>
        <dbReference type="EMBL" id="KAG6581593.1"/>
    </source>
</evidence>
<dbReference type="InterPro" id="IPR044613">
    <property type="entry name" value="Nep1/2-like"/>
</dbReference>
<feature type="domain" description="Ubiquitin-like protease family profile" evidence="4">
    <location>
        <begin position="11"/>
        <end position="170"/>
    </location>
</feature>
<keyword evidence="3" id="KW-0788">Thiol protease</keyword>
<evidence type="ECO:0000256" key="2">
    <source>
        <dbReference type="ARBA" id="ARBA00022801"/>
    </source>
</evidence>
<evidence type="ECO:0000259" key="4">
    <source>
        <dbReference type="PROSITE" id="PS50600"/>
    </source>
</evidence>
<dbReference type="PANTHER" id="PTHR46468:SF2">
    <property type="entry name" value="PROTEASE, SENP8, PUTATIVE-RELATED"/>
    <property type="match status" value="1"/>
</dbReference>
<dbReference type="EMBL" id="JAGKQH010000014">
    <property type="protein sequence ID" value="KAG6581593.1"/>
    <property type="molecule type" value="Genomic_DNA"/>
</dbReference>
<dbReference type="Proteomes" id="UP000685013">
    <property type="component" value="Chromosome 14"/>
</dbReference>
<organism evidence="5 6">
    <name type="scientific">Cucurbita argyrosperma subsp. sororia</name>
    <dbReference type="NCBI Taxonomy" id="37648"/>
    <lineage>
        <taxon>Eukaryota</taxon>
        <taxon>Viridiplantae</taxon>
        <taxon>Streptophyta</taxon>
        <taxon>Embryophyta</taxon>
        <taxon>Tracheophyta</taxon>
        <taxon>Spermatophyta</taxon>
        <taxon>Magnoliopsida</taxon>
        <taxon>eudicotyledons</taxon>
        <taxon>Gunneridae</taxon>
        <taxon>Pentapetalae</taxon>
        <taxon>rosids</taxon>
        <taxon>fabids</taxon>
        <taxon>Cucurbitales</taxon>
        <taxon>Cucurbitaceae</taxon>
        <taxon>Cucurbiteae</taxon>
        <taxon>Cucurbita</taxon>
    </lineage>
</organism>
<reference evidence="5 6" key="1">
    <citation type="journal article" date="2021" name="Hortic Res">
        <title>The domestication of Cucurbita argyrosperma as revealed by the genome of its wild relative.</title>
        <authorList>
            <person name="Barrera-Redondo J."/>
            <person name="Sanchez-de la Vega G."/>
            <person name="Aguirre-Liguori J.A."/>
            <person name="Castellanos-Morales G."/>
            <person name="Gutierrez-Guerrero Y.T."/>
            <person name="Aguirre-Dugua X."/>
            <person name="Aguirre-Planter E."/>
            <person name="Tenaillon M.I."/>
            <person name="Lira-Saade R."/>
            <person name="Eguiarte L.E."/>
        </authorList>
    </citation>
    <scope>NUCLEOTIDE SEQUENCE [LARGE SCALE GENOMIC DNA]</scope>
    <source>
        <strain evidence="5">JBR-2021</strain>
    </source>
</reference>
<dbReference type="AlphaFoldDB" id="A0AAV6MJZ4"/>
<dbReference type="GO" id="GO:0019784">
    <property type="term" value="F:deNEDDylase activity"/>
    <property type="evidence" value="ECO:0007669"/>
    <property type="project" value="InterPro"/>
</dbReference>
<keyword evidence="2" id="KW-0378">Hydrolase</keyword>
<dbReference type="InterPro" id="IPR003653">
    <property type="entry name" value="Peptidase_C48_C"/>
</dbReference>
<feature type="non-terminal residue" evidence="5">
    <location>
        <position position="1"/>
    </location>
</feature>
<dbReference type="Pfam" id="PF02902">
    <property type="entry name" value="Peptidase_C48"/>
    <property type="match status" value="1"/>
</dbReference>
<dbReference type="GO" id="GO:0000338">
    <property type="term" value="P:protein deneddylation"/>
    <property type="evidence" value="ECO:0007669"/>
    <property type="project" value="TreeGrafter"/>
</dbReference>
<evidence type="ECO:0000313" key="6">
    <source>
        <dbReference type="Proteomes" id="UP000685013"/>
    </source>
</evidence>
<evidence type="ECO:0000256" key="3">
    <source>
        <dbReference type="ARBA" id="ARBA00022807"/>
    </source>
</evidence>
<keyword evidence="6" id="KW-1185">Reference proteome</keyword>
<protein>
    <submittedName>
        <fullName evidence="5">NEDD8-specific protease 1</fullName>
    </submittedName>
</protein>